<dbReference type="Gene3D" id="3.40.50.1820">
    <property type="entry name" value="alpha/beta hydrolase"/>
    <property type="match status" value="1"/>
</dbReference>
<accession>A0AAE0G5K4</accession>
<evidence type="ECO:0000256" key="5">
    <source>
        <dbReference type="ARBA" id="ARBA00023180"/>
    </source>
</evidence>
<dbReference type="Proteomes" id="UP001190700">
    <property type="component" value="Unassembled WGS sequence"/>
</dbReference>
<protein>
    <submittedName>
        <fullName evidence="6">Uncharacterized protein</fullName>
    </submittedName>
</protein>
<keyword evidence="7" id="KW-1185">Reference proteome</keyword>
<keyword evidence="4" id="KW-0378">Hydrolase</keyword>
<gene>
    <name evidence="6" type="ORF">CYMTET_19708</name>
</gene>
<organism evidence="6 7">
    <name type="scientific">Cymbomonas tetramitiformis</name>
    <dbReference type="NCBI Taxonomy" id="36881"/>
    <lineage>
        <taxon>Eukaryota</taxon>
        <taxon>Viridiplantae</taxon>
        <taxon>Chlorophyta</taxon>
        <taxon>Pyramimonadophyceae</taxon>
        <taxon>Pyramimonadales</taxon>
        <taxon>Pyramimonadaceae</taxon>
        <taxon>Cymbomonas</taxon>
    </lineage>
</organism>
<dbReference type="Gene3D" id="1.20.120.980">
    <property type="entry name" value="Serine carboxypeptidase S28, SKS domain"/>
    <property type="match status" value="1"/>
</dbReference>
<evidence type="ECO:0000256" key="4">
    <source>
        <dbReference type="ARBA" id="ARBA00022801"/>
    </source>
</evidence>
<dbReference type="GO" id="GO:0006508">
    <property type="term" value="P:proteolysis"/>
    <property type="evidence" value="ECO:0007669"/>
    <property type="project" value="UniProtKB-KW"/>
</dbReference>
<comment type="similarity">
    <text evidence="1">Belongs to the peptidase S28 family.</text>
</comment>
<reference evidence="6 7" key="1">
    <citation type="journal article" date="2015" name="Genome Biol. Evol.">
        <title>Comparative Genomics of a Bacterivorous Green Alga Reveals Evolutionary Causalities and Consequences of Phago-Mixotrophic Mode of Nutrition.</title>
        <authorList>
            <person name="Burns J.A."/>
            <person name="Paasch A."/>
            <person name="Narechania A."/>
            <person name="Kim E."/>
        </authorList>
    </citation>
    <scope>NUCLEOTIDE SEQUENCE [LARGE SCALE GENOMIC DNA]</scope>
    <source>
        <strain evidence="6 7">PLY_AMNH</strain>
    </source>
</reference>
<comment type="caution">
    <text evidence="6">The sequence shown here is derived from an EMBL/GenBank/DDBJ whole genome shotgun (WGS) entry which is preliminary data.</text>
</comment>
<name>A0AAE0G5K4_9CHLO</name>
<dbReference type="PANTHER" id="PTHR11010:SF117">
    <property type="entry name" value="SERINE PROTEASE 16"/>
    <property type="match status" value="1"/>
</dbReference>
<keyword evidence="5" id="KW-0325">Glycoprotein</keyword>
<keyword evidence="3" id="KW-0732">Signal</keyword>
<dbReference type="Pfam" id="PF05577">
    <property type="entry name" value="Peptidase_S28"/>
    <property type="match status" value="1"/>
</dbReference>
<dbReference type="SUPFAM" id="SSF53474">
    <property type="entry name" value="alpha/beta-Hydrolases"/>
    <property type="match status" value="1"/>
</dbReference>
<evidence type="ECO:0000313" key="6">
    <source>
        <dbReference type="EMBL" id="KAK3271963.1"/>
    </source>
</evidence>
<keyword evidence="2" id="KW-0645">Protease</keyword>
<proteinExistence type="inferred from homology"/>
<dbReference type="InterPro" id="IPR042269">
    <property type="entry name" value="Ser_carbopepase_S28_SKS"/>
</dbReference>
<dbReference type="GO" id="GO:0070008">
    <property type="term" value="F:serine-type exopeptidase activity"/>
    <property type="evidence" value="ECO:0007669"/>
    <property type="project" value="InterPro"/>
</dbReference>
<dbReference type="GO" id="GO:0008239">
    <property type="term" value="F:dipeptidyl-peptidase activity"/>
    <property type="evidence" value="ECO:0007669"/>
    <property type="project" value="TreeGrafter"/>
</dbReference>
<dbReference type="InterPro" id="IPR008758">
    <property type="entry name" value="Peptidase_S28"/>
</dbReference>
<dbReference type="AlphaFoldDB" id="A0AAE0G5K4"/>
<dbReference type="PANTHER" id="PTHR11010">
    <property type="entry name" value="PROTEASE S28 PRO-X CARBOXYPEPTIDASE-RELATED"/>
    <property type="match status" value="1"/>
</dbReference>
<evidence type="ECO:0000256" key="2">
    <source>
        <dbReference type="ARBA" id="ARBA00022670"/>
    </source>
</evidence>
<evidence type="ECO:0000256" key="1">
    <source>
        <dbReference type="ARBA" id="ARBA00011079"/>
    </source>
</evidence>
<evidence type="ECO:0000256" key="3">
    <source>
        <dbReference type="ARBA" id="ARBA00022729"/>
    </source>
</evidence>
<dbReference type="EMBL" id="LGRX02009243">
    <property type="protein sequence ID" value="KAK3271963.1"/>
    <property type="molecule type" value="Genomic_DNA"/>
</dbReference>
<sequence>MARKYGALILALEHRYYGESYPVPDMTTPNLAYLTSEQALSDLARFRNYIASAGLTDTRSSPTLNLKAPADGPWVVFGGSYPGNLAAWFKLKYPSLAAGAISSSAPLHAEYDFQQYAEVVGTALAYSKIGGSDACYSAVNKAVDRVQELISLGRLSELPTGLRPCGKLSSREDLATYQGELFGNFQGVVQYNLEGRPPTVAQVCKIMVNGTDPLVQFAQATQLIVGQQGGQKCVSSSFQKDTVDFLSNATFSGYGCDRQCTSFRQWIYQSCNEFGYFQTTTGTDHPFTAFSALDVNVAGEQLCEAVYNLSKYGGPNTEFANMNYGSRDLSGANITLSNGNMDPWHALGIVNRTDRFYESCSGEGCKSKQLLTKSESIVFIDGTSHCRDMYKPEVFGQGSQYCPGPLCAPDTSAIKWGHAKIDANIAFYLSRYHRVESKTQI</sequence>
<evidence type="ECO:0000313" key="7">
    <source>
        <dbReference type="Proteomes" id="UP001190700"/>
    </source>
</evidence>
<dbReference type="InterPro" id="IPR029058">
    <property type="entry name" value="AB_hydrolase_fold"/>
</dbReference>